<reference evidence="1 2" key="1">
    <citation type="submission" date="2020-07" db="EMBL/GenBank/DDBJ databases">
        <authorList>
            <person name="Hilgarth M."/>
            <person name="Werum V."/>
            <person name="Vogel R.F."/>
        </authorList>
    </citation>
    <scope>NUCLEOTIDE SEQUENCE [LARGE SCALE GENOMIC DNA]</scope>
    <source>
        <strain evidence="1 2">DSM 28961</strain>
    </source>
</reference>
<dbReference type="InterPro" id="IPR023214">
    <property type="entry name" value="HAD_sf"/>
</dbReference>
<dbReference type="InterPro" id="IPR011951">
    <property type="entry name" value="HAD-SF_hydro_IA_YjjG/PynA"/>
</dbReference>
<dbReference type="PRINTS" id="PR00413">
    <property type="entry name" value="HADHALOGNASE"/>
</dbReference>
<gene>
    <name evidence="1" type="ORF">HZR21_03700</name>
</gene>
<name>A0A7V8SJR3_9LACT</name>
<accession>A0A7V8SJR3</accession>
<organism evidence="1 2">
    <name type="scientific">Pseudolactococcus laudensis</name>
    <dbReference type="NCBI Taxonomy" id="1494461"/>
    <lineage>
        <taxon>Bacteria</taxon>
        <taxon>Bacillati</taxon>
        <taxon>Bacillota</taxon>
        <taxon>Bacilli</taxon>
        <taxon>Lactobacillales</taxon>
        <taxon>Streptococcaceae</taxon>
        <taxon>Pseudolactococcus</taxon>
    </lineage>
</organism>
<dbReference type="SFLD" id="SFLDS00003">
    <property type="entry name" value="Haloacid_Dehalogenase"/>
    <property type="match status" value="1"/>
</dbReference>
<proteinExistence type="predicted"/>
<protein>
    <submittedName>
        <fullName evidence="1">Noncanonical pyrimidine nucleotidase, YjjG family</fullName>
    </submittedName>
</protein>
<comment type="caution">
    <text evidence="1">The sequence shown here is derived from an EMBL/GenBank/DDBJ whole genome shotgun (WGS) entry which is preliminary data.</text>
</comment>
<dbReference type="SUPFAM" id="SSF56784">
    <property type="entry name" value="HAD-like"/>
    <property type="match status" value="1"/>
</dbReference>
<dbReference type="NCBIfam" id="TIGR02254">
    <property type="entry name" value="YjjG_YfnB"/>
    <property type="match status" value="1"/>
</dbReference>
<dbReference type="Pfam" id="PF00702">
    <property type="entry name" value="Hydrolase"/>
    <property type="match status" value="1"/>
</dbReference>
<dbReference type="AlphaFoldDB" id="A0A7V8SJR3"/>
<dbReference type="PANTHER" id="PTHR47478">
    <property type="match status" value="1"/>
</dbReference>
<evidence type="ECO:0000313" key="1">
    <source>
        <dbReference type="EMBL" id="MBA0016260.1"/>
    </source>
</evidence>
<evidence type="ECO:0000313" key="2">
    <source>
        <dbReference type="Proteomes" id="UP000530186"/>
    </source>
</evidence>
<dbReference type="Gene3D" id="1.10.150.240">
    <property type="entry name" value="Putative phosphatase, domain 2"/>
    <property type="match status" value="1"/>
</dbReference>
<dbReference type="InterPro" id="IPR023198">
    <property type="entry name" value="PGP-like_dom2"/>
</dbReference>
<dbReference type="InterPro" id="IPR052550">
    <property type="entry name" value="Pyrimidine_5'-ntase_YjjG"/>
</dbReference>
<dbReference type="Proteomes" id="UP000530186">
    <property type="component" value="Unassembled WGS sequence"/>
</dbReference>
<dbReference type="PANTHER" id="PTHR47478:SF1">
    <property type="entry name" value="PYRIMIDINE 5'-NUCLEOTIDASE YJJG"/>
    <property type="match status" value="1"/>
</dbReference>
<dbReference type="NCBIfam" id="TIGR01509">
    <property type="entry name" value="HAD-SF-IA-v3"/>
    <property type="match status" value="1"/>
</dbReference>
<sequence length="231" mass="26013">MRYRVIIFDLDDTVLDFKAGEKKGLETVFKHFDTVGVNYEAWVIAYTDVNKRIWQAIEKGAEPQPLLNQRFSETFAVFNQDIDGVAAEVIYRQVLDANDAIITGADKVLETLHQKGYKLVVGTNGKTATQYQRLKLTGFHRYFEHVVISQEIGHAKPSQAFFEHILALYPEQPKSAFLMVGDTLATDILGANQANIASVWLEQSKQQRLARAYEPTYSIASLSELPSVLAN</sequence>
<keyword evidence="2" id="KW-1185">Reference proteome</keyword>
<dbReference type="EMBL" id="JACBNY010000004">
    <property type="protein sequence ID" value="MBA0016260.1"/>
    <property type="molecule type" value="Genomic_DNA"/>
</dbReference>
<dbReference type="GO" id="GO:0008253">
    <property type="term" value="F:5'-nucleotidase activity"/>
    <property type="evidence" value="ECO:0007669"/>
    <property type="project" value="InterPro"/>
</dbReference>
<dbReference type="InterPro" id="IPR036412">
    <property type="entry name" value="HAD-like_sf"/>
</dbReference>
<dbReference type="SFLD" id="SFLDG01129">
    <property type="entry name" value="C1.5:_HAD__Beta-PGM__Phosphata"/>
    <property type="match status" value="1"/>
</dbReference>
<dbReference type="InterPro" id="IPR006439">
    <property type="entry name" value="HAD-SF_hydro_IA"/>
</dbReference>
<dbReference type="Gene3D" id="3.40.50.1000">
    <property type="entry name" value="HAD superfamily/HAD-like"/>
    <property type="match status" value="1"/>
</dbReference>
<dbReference type="NCBIfam" id="TIGR01549">
    <property type="entry name" value="HAD-SF-IA-v1"/>
    <property type="match status" value="1"/>
</dbReference>